<dbReference type="GO" id="GO:0070573">
    <property type="term" value="F:metallodipeptidase activity"/>
    <property type="evidence" value="ECO:0007669"/>
    <property type="project" value="InterPro"/>
</dbReference>
<dbReference type="PROSITE" id="PS51365">
    <property type="entry name" value="RENAL_DIPEPTIDASE_2"/>
    <property type="match status" value="1"/>
</dbReference>
<accession>A0A926RV44</accession>
<dbReference type="Pfam" id="PF01244">
    <property type="entry name" value="Peptidase_M19"/>
    <property type="match status" value="1"/>
</dbReference>
<comment type="caution">
    <text evidence="1">The sequence shown here is derived from an EMBL/GenBank/DDBJ whole genome shotgun (WGS) entry which is preliminary data.</text>
</comment>
<dbReference type="Proteomes" id="UP000626844">
    <property type="component" value="Unassembled WGS sequence"/>
</dbReference>
<name>A0A926RV44_9BACI</name>
<dbReference type="SUPFAM" id="SSF51556">
    <property type="entry name" value="Metallo-dependent hydrolases"/>
    <property type="match status" value="1"/>
</dbReference>
<sequence length="307" mass="34895">MRIFDAHCDVLYKLWSDPNIDPYNDTKLQTTVERLIRNQAKVQCFAVFVPHRVPVGQKLEAALEQIYLLHKKILKVFPEFKLIKRKRDLSELKENEIGIILTLEGCEPIGQNIALLDILYKLGIRSVGLTWNHANLLADGALEERNGGLSNFGKEVVKQLNKYRLWTDLSHLSEKSFWDVIEAANFPIASHSNSYHLCNHPRNLKDNQILALIKSNGMIGLTFVPDFTLASGEVTISHVLQHIDHLLSLGAENHLGIGSDFDGIDSTIKGLEGYHCFPIFIEELLKHYPEELVKNIVYQNFQNAVSF</sequence>
<evidence type="ECO:0000313" key="1">
    <source>
        <dbReference type="EMBL" id="MBD1379293.1"/>
    </source>
</evidence>
<dbReference type="PANTHER" id="PTHR10443">
    <property type="entry name" value="MICROSOMAL DIPEPTIDASE"/>
    <property type="match status" value="1"/>
</dbReference>
<dbReference type="CDD" id="cd01301">
    <property type="entry name" value="rDP_like"/>
    <property type="match status" value="1"/>
</dbReference>
<dbReference type="AlphaFoldDB" id="A0A926RV44"/>
<keyword evidence="2" id="KW-1185">Reference proteome</keyword>
<dbReference type="EMBL" id="JACXAI010000003">
    <property type="protein sequence ID" value="MBD1379293.1"/>
    <property type="molecule type" value="Genomic_DNA"/>
</dbReference>
<proteinExistence type="predicted"/>
<organism evidence="1 2">
    <name type="scientific">Metabacillus arenae</name>
    <dbReference type="NCBI Taxonomy" id="2771434"/>
    <lineage>
        <taxon>Bacteria</taxon>
        <taxon>Bacillati</taxon>
        <taxon>Bacillota</taxon>
        <taxon>Bacilli</taxon>
        <taxon>Bacillales</taxon>
        <taxon>Bacillaceae</taxon>
        <taxon>Metabacillus</taxon>
    </lineage>
</organism>
<dbReference type="RefSeq" id="WP_191155800.1">
    <property type="nucleotide sequence ID" value="NZ_JACXAI010000003.1"/>
</dbReference>
<reference evidence="1" key="1">
    <citation type="submission" date="2020-09" db="EMBL/GenBank/DDBJ databases">
        <title>A novel bacterium of genus Bacillus, isolated from South China Sea.</title>
        <authorList>
            <person name="Huang H."/>
            <person name="Mo K."/>
            <person name="Hu Y."/>
        </authorList>
    </citation>
    <scope>NUCLEOTIDE SEQUENCE</scope>
    <source>
        <strain evidence="1">IB182487</strain>
    </source>
</reference>
<gene>
    <name evidence="1" type="ORF">IC621_03525</name>
</gene>
<dbReference type="InterPro" id="IPR032466">
    <property type="entry name" value="Metal_Hydrolase"/>
</dbReference>
<dbReference type="Gene3D" id="3.20.20.140">
    <property type="entry name" value="Metal-dependent hydrolases"/>
    <property type="match status" value="1"/>
</dbReference>
<dbReference type="GO" id="GO:0006508">
    <property type="term" value="P:proteolysis"/>
    <property type="evidence" value="ECO:0007669"/>
    <property type="project" value="InterPro"/>
</dbReference>
<protein>
    <submittedName>
        <fullName evidence="1">Dipeptidase</fullName>
    </submittedName>
</protein>
<dbReference type="InterPro" id="IPR008257">
    <property type="entry name" value="Pept_M19"/>
</dbReference>
<evidence type="ECO:0000313" key="2">
    <source>
        <dbReference type="Proteomes" id="UP000626844"/>
    </source>
</evidence>
<dbReference type="PANTHER" id="PTHR10443:SF12">
    <property type="entry name" value="DIPEPTIDASE"/>
    <property type="match status" value="1"/>
</dbReference>